<dbReference type="SUPFAM" id="SSF81901">
    <property type="entry name" value="HCP-like"/>
    <property type="match status" value="2"/>
</dbReference>
<proteinExistence type="predicted"/>
<dbReference type="InterPro" id="IPR006597">
    <property type="entry name" value="Sel1-like"/>
</dbReference>
<dbReference type="Proteomes" id="UP001266357">
    <property type="component" value="Unassembled WGS sequence"/>
</dbReference>
<comment type="caution">
    <text evidence="1">The sequence shown here is derived from an EMBL/GenBank/DDBJ whole genome shotgun (WGS) entry which is preliminary data.</text>
</comment>
<dbReference type="Gene3D" id="1.25.40.10">
    <property type="entry name" value="Tetratricopeptide repeat domain"/>
    <property type="match status" value="1"/>
</dbReference>
<keyword evidence="2" id="KW-1185">Reference proteome</keyword>
<reference evidence="1 2" key="1">
    <citation type="submission" date="2023-09" db="EMBL/GenBank/DDBJ databases">
        <authorList>
            <person name="Rey-Velasco X."/>
        </authorList>
    </citation>
    <scope>NUCLEOTIDE SEQUENCE [LARGE SCALE GENOMIC DNA]</scope>
    <source>
        <strain evidence="1 2">W431</strain>
    </source>
</reference>
<accession>A0ABU3A2D9</accession>
<gene>
    <name evidence="1" type="ORF">RM573_10665</name>
</gene>
<evidence type="ECO:0000313" key="1">
    <source>
        <dbReference type="EMBL" id="MDT0604053.1"/>
    </source>
</evidence>
<dbReference type="InterPro" id="IPR011990">
    <property type="entry name" value="TPR-like_helical_dom_sf"/>
</dbReference>
<evidence type="ECO:0000313" key="2">
    <source>
        <dbReference type="Proteomes" id="UP001266357"/>
    </source>
</evidence>
<organism evidence="1 2">
    <name type="scientific">Thalassotalea castellviae</name>
    <dbReference type="NCBI Taxonomy" id="3075612"/>
    <lineage>
        <taxon>Bacteria</taxon>
        <taxon>Pseudomonadati</taxon>
        <taxon>Pseudomonadota</taxon>
        <taxon>Gammaproteobacteria</taxon>
        <taxon>Alteromonadales</taxon>
        <taxon>Colwelliaceae</taxon>
        <taxon>Thalassotalea</taxon>
    </lineage>
</organism>
<dbReference type="SMART" id="SM00671">
    <property type="entry name" value="SEL1"/>
    <property type="match status" value="2"/>
</dbReference>
<name>A0ABU3A2D9_9GAMM</name>
<dbReference type="EMBL" id="JAVRIF010000005">
    <property type="protein sequence ID" value="MDT0604053.1"/>
    <property type="molecule type" value="Genomic_DNA"/>
</dbReference>
<dbReference type="PANTHER" id="PTHR11102:SF160">
    <property type="entry name" value="ERAD-ASSOCIATED E3 UBIQUITIN-PROTEIN LIGASE COMPONENT HRD3"/>
    <property type="match status" value="1"/>
</dbReference>
<protein>
    <submittedName>
        <fullName evidence="1">Tetratricopeptide repeat protein</fullName>
    </submittedName>
</protein>
<dbReference type="RefSeq" id="WP_311581478.1">
    <property type="nucleotide sequence ID" value="NZ_JAVRIF010000005.1"/>
</dbReference>
<dbReference type="PANTHER" id="PTHR11102">
    <property type="entry name" value="SEL-1-LIKE PROTEIN"/>
    <property type="match status" value="1"/>
</dbReference>
<sequence>MRFNGYKQLGFGLFFIVISQIILANEQELNEPLQVAQQLLAEEKFEQAFILFEKHAKYNNSLAKMTLGLFYKLGWGKVNQDSSQACNWFYQAALAEIPQAQKEFADCINFNYVAPTLESQLTELESVPSFWYNKAFKNGLHDAGCDIGRLYLASKWHRQDIKKVIEWCTPAAELSAVAAQITLGDAYAIVSPEQNVATAEYWYQQAVQRNSGQAAFKLANLYYSMAINQQNNADLMDRALLMMETSSSLKYAPSYEKTASIYWTKLAVVEKDMASSVLAKCYLWAKTAYQVNPSKQNLDFLSIVTKEMPETWQEKLDEQVKVFLN</sequence>
<dbReference type="InterPro" id="IPR050767">
    <property type="entry name" value="Sel1_AlgK"/>
</dbReference>